<name>A0A4W5K6B1_9TELE</name>
<feature type="domain" description="SH3" evidence="3">
    <location>
        <begin position="41"/>
        <end position="86"/>
    </location>
</feature>
<dbReference type="SUPFAM" id="SSF50044">
    <property type="entry name" value="SH3-domain"/>
    <property type="match status" value="2"/>
</dbReference>
<organism evidence="4 5">
    <name type="scientific">Hucho hucho</name>
    <name type="common">huchen</name>
    <dbReference type="NCBI Taxonomy" id="62062"/>
    <lineage>
        <taxon>Eukaryota</taxon>
        <taxon>Metazoa</taxon>
        <taxon>Chordata</taxon>
        <taxon>Craniata</taxon>
        <taxon>Vertebrata</taxon>
        <taxon>Euteleostomi</taxon>
        <taxon>Actinopterygii</taxon>
        <taxon>Neopterygii</taxon>
        <taxon>Teleostei</taxon>
        <taxon>Protacanthopterygii</taxon>
        <taxon>Salmoniformes</taxon>
        <taxon>Salmonidae</taxon>
        <taxon>Salmoninae</taxon>
        <taxon>Hucho</taxon>
    </lineage>
</organism>
<dbReference type="PROSITE" id="PS50002">
    <property type="entry name" value="SH3"/>
    <property type="match status" value="2"/>
</dbReference>
<proteinExistence type="predicted"/>
<accession>A0A4W5K6B1</accession>
<reference evidence="4" key="3">
    <citation type="submission" date="2025-09" db="UniProtKB">
        <authorList>
            <consortium name="Ensembl"/>
        </authorList>
    </citation>
    <scope>IDENTIFICATION</scope>
</reference>
<evidence type="ECO:0000259" key="3">
    <source>
        <dbReference type="PROSITE" id="PS50002"/>
    </source>
</evidence>
<reference evidence="5" key="1">
    <citation type="submission" date="2018-06" db="EMBL/GenBank/DDBJ databases">
        <title>Genome assembly of Danube salmon.</title>
        <authorList>
            <person name="Macqueen D.J."/>
            <person name="Gundappa M.K."/>
        </authorList>
    </citation>
    <scope>NUCLEOTIDE SEQUENCE [LARGE SCALE GENOMIC DNA]</scope>
</reference>
<protein>
    <recommendedName>
        <fullName evidence="3">SH3 domain-containing protein</fullName>
    </recommendedName>
</protein>
<sequence>MVTEQQGEWWRGCIGNRTGVFPSNYVKPMEPEITKPGAASKKPEIAQAVMAAVTLTTEQLSLSPGQLIVVHAKNSSGWWLGELQVS</sequence>
<evidence type="ECO:0000313" key="4">
    <source>
        <dbReference type="Ensembl" id="ENSHHUP00000011397.1"/>
    </source>
</evidence>
<evidence type="ECO:0000256" key="2">
    <source>
        <dbReference type="PROSITE-ProRule" id="PRU00192"/>
    </source>
</evidence>
<evidence type="ECO:0000256" key="1">
    <source>
        <dbReference type="ARBA" id="ARBA00022443"/>
    </source>
</evidence>
<keyword evidence="5" id="KW-1185">Reference proteome</keyword>
<dbReference type="AlphaFoldDB" id="A0A4W5K6B1"/>
<dbReference type="InterPro" id="IPR036028">
    <property type="entry name" value="SH3-like_dom_sf"/>
</dbReference>
<keyword evidence="1 2" id="KW-0728">SH3 domain</keyword>
<reference evidence="4" key="2">
    <citation type="submission" date="2025-08" db="UniProtKB">
        <authorList>
            <consortium name="Ensembl"/>
        </authorList>
    </citation>
    <scope>IDENTIFICATION</scope>
</reference>
<dbReference type="Pfam" id="PF07653">
    <property type="entry name" value="SH3_2"/>
    <property type="match status" value="1"/>
</dbReference>
<dbReference type="Gene3D" id="2.30.30.40">
    <property type="entry name" value="SH3 Domains"/>
    <property type="match status" value="2"/>
</dbReference>
<dbReference type="InterPro" id="IPR001452">
    <property type="entry name" value="SH3_domain"/>
</dbReference>
<feature type="domain" description="SH3" evidence="3">
    <location>
        <begin position="1"/>
        <end position="31"/>
    </location>
</feature>
<dbReference type="STRING" id="62062.ENSHHUP00000011397"/>
<evidence type="ECO:0000313" key="5">
    <source>
        <dbReference type="Proteomes" id="UP000314982"/>
    </source>
</evidence>
<dbReference type="Proteomes" id="UP000314982">
    <property type="component" value="Unassembled WGS sequence"/>
</dbReference>
<dbReference type="GeneTree" id="ENSGT00940000155936"/>
<dbReference type="Ensembl" id="ENSHHUT00000011753.1">
    <property type="protein sequence ID" value="ENSHHUP00000011397.1"/>
    <property type="gene ID" value="ENSHHUG00000006961.1"/>
</dbReference>